<organism evidence="3 4">
    <name type="scientific">Pedobacter albus</name>
    <dbReference type="NCBI Taxonomy" id="3113905"/>
    <lineage>
        <taxon>Bacteria</taxon>
        <taxon>Pseudomonadati</taxon>
        <taxon>Bacteroidota</taxon>
        <taxon>Sphingobacteriia</taxon>
        <taxon>Sphingobacteriales</taxon>
        <taxon>Sphingobacteriaceae</taxon>
        <taxon>Pedobacter</taxon>
    </lineage>
</organism>
<feature type="domain" description="CBU-0592-like" evidence="2">
    <location>
        <begin position="5"/>
        <end position="78"/>
    </location>
</feature>
<protein>
    <recommendedName>
        <fullName evidence="2">CBU-0592-like domain-containing protein</fullName>
    </recommendedName>
</protein>
<accession>A0ABU7ICV7</accession>
<dbReference type="Pfam" id="PF26604">
    <property type="entry name" value="CBU_0592"/>
    <property type="match status" value="1"/>
</dbReference>
<evidence type="ECO:0000259" key="2">
    <source>
        <dbReference type="Pfam" id="PF26604"/>
    </source>
</evidence>
<keyword evidence="4" id="KW-1185">Reference proteome</keyword>
<evidence type="ECO:0000313" key="3">
    <source>
        <dbReference type="EMBL" id="MEE1947335.1"/>
    </source>
</evidence>
<dbReference type="EMBL" id="JAZDQT010000004">
    <property type="protein sequence ID" value="MEE1947335.1"/>
    <property type="molecule type" value="Genomic_DNA"/>
</dbReference>
<sequence>MKTSDLIATIGVSILLIAFFLQSLKLIKAESWSYGILNLLGAGIAGYASWLISFMPFVILESVWSAVALYGLFKLFVKKKSST</sequence>
<reference evidence="3 4" key="1">
    <citation type="submission" date="2024-01" db="EMBL/GenBank/DDBJ databases">
        <title>Pedobacter sp. nov., isolated from fresh soil.</title>
        <authorList>
            <person name="Le N.T.T."/>
        </authorList>
    </citation>
    <scope>NUCLEOTIDE SEQUENCE [LARGE SCALE GENOMIC DNA]</scope>
    <source>
        <strain evidence="3 4">KR3-3</strain>
    </source>
</reference>
<comment type="caution">
    <text evidence="3">The sequence shown here is derived from an EMBL/GenBank/DDBJ whole genome shotgun (WGS) entry which is preliminary data.</text>
</comment>
<keyword evidence="1" id="KW-1133">Transmembrane helix</keyword>
<feature type="transmembrane region" description="Helical" evidence="1">
    <location>
        <begin position="31"/>
        <end position="52"/>
    </location>
</feature>
<keyword evidence="1" id="KW-0812">Transmembrane</keyword>
<dbReference type="NCBIfam" id="NF047864">
    <property type="entry name" value="CBU_0592_membra"/>
    <property type="match status" value="1"/>
</dbReference>
<gene>
    <name evidence="3" type="ORF">VRU48_19570</name>
</gene>
<name>A0ABU7ICV7_9SPHI</name>
<feature type="transmembrane region" description="Helical" evidence="1">
    <location>
        <begin position="58"/>
        <end position="77"/>
    </location>
</feature>
<feature type="transmembrane region" description="Helical" evidence="1">
    <location>
        <begin position="6"/>
        <end position="24"/>
    </location>
</feature>
<proteinExistence type="predicted"/>
<dbReference type="Proteomes" id="UP001336835">
    <property type="component" value="Unassembled WGS sequence"/>
</dbReference>
<dbReference type="InterPro" id="IPR058058">
    <property type="entry name" value="CBU_0592-like"/>
</dbReference>
<evidence type="ECO:0000256" key="1">
    <source>
        <dbReference type="SAM" id="Phobius"/>
    </source>
</evidence>
<dbReference type="RefSeq" id="WP_330109617.1">
    <property type="nucleotide sequence ID" value="NZ_JAZDQT010000004.1"/>
</dbReference>
<evidence type="ECO:0000313" key="4">
    <source>
        <dbReference type="Proteomes" id="UP001336835"/>
    </source>
</evidence>
<keyword evidence="1" id="KW-0472">Membrane</keyword>